<dbReference type="InterPro" id="IPR000719">
    <property type="entry name" value="Prot_kinase_dom"/>
</dbReference>
<dbReference type="Gene3D" id="1.10.510.10">
    <property type="entry name" value="Transferase(Phosphotransferase) domain 1"/>
    <property type="match status" value="1"/>
</dbReference>
<evidence type="ECO:0000313" key="3">
    <source>
        <dbReference type="Proteomes" id="UP001212997"/>
    </source>
</evidence>
<dbReference type="GO" id="GO:0005524">
    <property type="term" value="F:ATP binding"/>
    <property type="evidence" value="ECO:0007669"/>
    <property type="project" value="InterPro"/>
</dbReference>
<dbReference type="PANTHER" id="PTHR38248:SF2">
    <property type="entry name" value="FUNK1 11"/>
    <property type="match status" value="1"/>
</dbReference>
<sequence length="839" mass="94898">MLIVVKRTSLQDLCPSPHFSHSESETPFVYVDHSNVSMACPLLPKGSRPNLKPIPIAKESGPWSMDLVVEDSPSVAHYERLDSEFQDHFVGLVPTDFFRELLPEATSTVPHLHSSLVGALAQFNPMGEEQLLYRILNKQTSPYLGEDFRLAANNSPGIPYYSEHPQHDGSALFQDNKDLTVSRDLETSELHFEVTASVFDDPFRDHNPLLRTRAARHFLKSGPDYAIRRGQLVAYATDACTRQHRQFYHSVLICHHRARIIRWDRSGALVTESFSCSDAEGIALLGDFLWRFTHAPPSARGWDPTALVASKEDESACAHNSALKEWYEEGSVAKLLVWDPEKEKFFELLVSRPVVSPLSMVGRCTRGFWALDKATGLVVFVKDTWRVFGMEAEGNIIQRLLDHKVRNIPELHSHGDVLDGNHGVQHTWTQRYVNDCGRNPKIIQYVHYRLVSKTVGHSLALALENSRQLLSVTRDAFEALSDAYNACGLMHRDISIDNIIIDRVTNKGVLIDWEMAYKIDRDIGARTPYRSGTWQFMAHELLRQPRTVHQPFHDMESIFWVIFYATIRWFTPPVGDVTAAEYISSLFDTSTIDRTTGQRKGGIDKLAELAGRTILRSFELPQMSVLGAWFQAIRPLLIAFAFDAHVGPPPTEEETFNTFAESFKTVFRNNSLESEPRIKRKVLTIESRDLNSTLPATRHTGSFPLQADNIPLATSLPAGPFLPKPDIPHFNYPYTAPFLANPLKRHHEADREEMISQGSGKRRQLSIDFEGESSGSQVQTHILGKSKDSTRLVHQTVPGLGLEPSERIEHHNHYTMGPLISRRDIGPYMEATHERALRT</sequence>
<evidence type="ECO:0000313" key="2">
    <source>
        <dbReference type="EMBL" id="KAJ3476890.1"/>
    </source>
</evidence>
<dbReference type="Pfam" id="PF17667">
    <property type="entry name" value="Pkinase_fungal"/>
    <property type="match status" value="1"/>
</dbReference>
<dbReference type="AlphaFoldDB" id="A0AAD5UT02"/>
<dbReference type="GO" id="GO:0004672">
    <property type="term" value="F:protein kinase activity"/>
    <property type="evidence" value="ECO:0007669"/>
    <property type="project" value="InterPro"/>
</dbReference>
<feature type="domain" description="Protein kinase" evidence="1">
    <location>
        <begin position="355"/>
        <end position="630"/>
    </location>
</feature>
<comment type="caution">
    <text evidence="2">The sequence shown here is derived from an EMBL/GenBank/DDBJ whole genome shotgun (WGS) entry which is preliminary data.</text>
</comment>
<keyword evidence="3" id="KW-1185">Reference proteome</keyword>
<organism evidence="2 3">
    <name type="scientific">Meripilus lineatus</name>
    <dbReference type="NCBI Taxonomy" id="2056292"/>
    <lineage>
        <taxon>Eukaryota</taxon>
        <taxon>Fungi</taxon>
        <taxon>Dikarya</taxon>
        <taxon>Basidiomycota</taxon>
        <taxon>Agaricomycotina</taxon>
        <taxon>Agaricomycetes</taxon>
        <taxon>Polyporales</taxon>
        <taxon>Meripilaceae</taxon>
        <taxon>Meripilus</taxon>
    </lineage>
</organism>
<dbReference type="SUPFAM" id="SSF56112">
    <property type="entry name" value="Protein kinase-like (PK-like)"/>
    <property type="match status" value="1"/>
</dbReference>
<proteinExistence type="predicted"/>
<dbReference type="PROSITE" id="PS00109">
    <property type="entry name" value="PROTEIN_KINASE_TYR"/>
    <property type="match status" value="1"/>
</dbReference>
<gene>
    <name evidence="2" type="ORF">NLI96_g10846</name>
</gene>
<dbReference type="InterPro" id="IPR011009">
    <property type="entry name" value="Kinase-like_dom_sf"/>
</dbReference>
<evidence type="ECO:0000259" key="1">
    <source>
        <dbReference type="PROSITE" id="PS50011"/>
    </source>
</evidence>
<dbReference type="EMBL" id="JANAWD010000656">
    <property type="protein sequence ID" value="KAJ3476890.1"/>
    <property type="molecule type" value="Genomic_DNA"/>
</dbReference>
<reference evidence="2" key="1">
    <citation type="submission" date="2022-07" db="EMBL/GenBank/DDBJ databases">
        <title>Genome Sequence of Physisporinus lineatus.</title>
        <authorList>
            <person name="Buettner E."/>
        </authorList>
    </citation>
    <scope>NUCLEOTIDE SEQUENCE</scope>
    <source>
        <strain evidence="2">VT162</strain>
    </source>
</reference>
<dbReference type="InterPro" id="IPR008266">
    <property type="entry name" value="Tyr_kinase_AS"/>
</dbReference>
<name>A0AAD5UT02_9APHY</name>
<accession>A0AAD5UT02</accession>
<dbReference type="PROSITE" id="PS50011">
    <property type="entry name" value="PROTEIN_KINASE_DOM"/>
    <property type="match status" value="1"/>
</dbReference>
<dbReference type="Proteomes" id="UP001212997">
    <property type="component" value="Unassembled WGS sequence"/>
</dbReference>
<protein>
    <recommendedName>
        <fullName evidence="1">Protein kinase domain-containing protein</fullName>
    </recommendedName>
</protein>
<dbReference type="PANTHER" id="PTHR38248">
    <property type="entry name" value="FUNK1 6"/>
    <property type="match status" value="1"/>
</dbReference>
<dbReference type="InterPro" id="IPR040976">
    <property type="entry name" value="Pkinase_fungal"/>
</dbReference>